<keyword evidence="3" id="KW-1003">Cell membrane</keyword>
<dbReference type="InterPro" id="IPR003593">
    <property type="entry name" value="AAA+_ATPase"/>
</dbReference>
<dbReference type="GO" id="GO:0005524">
    <property type="term" value="F:ATP binding"/>
    <property type="evidence" value="ECO:0007669"/>
    <property type="project" value="UniProtKB-KW"/>
</dbReference>
<name>A0A1G6MQH1_9GAMM</name>
<evidence type="ECO:0000256" key="5">
    <source>
        <dbReference type="ARBA" id="ARBA00022741"/>
    </source>
</evidence>
<dbReference type="GO" id="GO:0022857">
    <property type="term" value="F:transmembrane transporter activity"/>
    <property type="evidence" value="ECO:0007669"/>
    <property type="project" value="TreeGrafter"/>
</dbReference>
<evidence type="ECO:0000256" key="6">
    <source>
        <dbReference type="ARBA" id="ARBA00022840"/>
    </source>
</evidence>
<dbReference type="InterPro" id="IPR027417">
    <property type="entry name" value="P-loop_NTPase"/>
</dbReference>
<reference evidence="11" key="1">
    <citation type="submission" date="2016-10" db="EMBL/GenBank/DDBJ databases">
        <authorList>
            <person name="Varghese N."/>
            <person name="Submissions S."/>
        </authorList>
    </citation>
    <scope>NUCLEOTIDE SEQUENCE [LARGE SCALE GENOMIC DNA]</scope>
    <source>
        <strain evidence="11">DSM 26382</strain>
    </source>
</reference>
<dbReference type="GO" id="GO:1902495">
    <property type="term" value="C:transmembrane transporter complex"/>
    <property type="evidence" value="ECO:0007669"/>
    <property type="project" value="UniProtKB-ARBA"/>
</dbReference>
<evidence type="ECO:0000256" key="7">
    <source>
        <dbReference type="ARBA" id="ARBA00023136"/>
    </source>
</evidence>
<dbReference type="Pfam" id="PF00005">
    <property type="entry name" value="ABC_tran"/>
    <property type="match status" value="1"/>
</dbReference>
<dbReference type="AlphaFoldDB" id="A0A1G6MQH1"/>
<dbReference type="Gene3D" id="3.40.50.300">
    <property type="entry name" value="P-loop containing nucleotide triphosphate hydrolases"/>
    <property type="match status" value="1"/>
</dbReference>
<keyword evidence="11" id="KW-1185">Reference proteome</keyword>
<dbReference type="PROSITE" id="PS50893">
    <property type="entry name" value="ABC_TRANSPORTER_2"/>
    <property type="match status" value="1"/>
</dbReference>
<dbReference type="EMBL" id="FMZQ01000004">
    <property type="protein sequence ID" value="SDC57246.1"/>
    <property type="molecule type" value="Genomic_DNA"/>
</dbReference>
<evidence type="ECO:0000256" key="8">
    <source>
        <dbReference type="ARBA" id="ARBA00038388"/>
    </source>
</evidence>
<dbReference type="InterPro" id="IPR003439">
    <property type="entry name" value="ABC_transporter-like_ATP-bd"/>
</dbReference>
<sequence length="242" mass="25800">MDAGSGIGMLENNNEEQLIQLQHIGKHYRLADKTLHILDDVCLRIASGESCAVLGSSGSGKSTLLNVLGLLDLPDTGNYHLNGIDVAQASPDQLAALRNQLIGFVFQSFNLLPRLSALDNVALPLTYRGIAPGQAREQAHAMLARVGLGERSEHRPASLSGGQRQRVAIARALVGKPALILADEPTGNLDASTAQEIMALLLELNREQGVTLIVVTHDPLIANRLARQVEVHQGLLREAGAA</sequence>
<keyword evidence="5" id="KW-0547">Nucleotide-binding</keyword>
<dbReference type="CDD" id="cd03255">
    <property type="entry name" value="ABC_MJ0796_LolCDE_FtsE"/>
    <property type="match status" value="1"/>
</dbReference>
<evidence type="ECO:0000256" key="4">
    <source>
        <dbReference type="ARBA" id="ARBA00022692"/>
    </source>
</evidence>
<dbReference type="PANTHER" id="PTHR24220:SF86">
    <property type="entry name" value="ABC TRANSPORTER ABCH.1"/>
    <property type="match status" value="1"/>
</dbReference>
<organism evidence="10 11">
    <name type="scientific">Ectopseudomonas chengduensis</name>
    <dbReference type="NCBI Taxonomy" id="489632"/>
    <lineage>
        <taxon>Bacteria</taxon>
        <taxon>Pseudomonadati</taxon>
        <taxon>Pseudomonadota</taxon>
        <taxon>Gammaproteobacteria</taxon>
        <taxon>Pseudomonadales</taxon>
        <taxon>Pseudomonadaceae</taxon>
        <taxon>Ectopseudomonas</taxon>
    </lineage>
</organism>
<evidence type="ECO:0000259" key="9">
    <source>
        <dbReference type="PROSITE" id="PS50893"/>
    </source>
</evidence>
<dbReference type="PANTHER" id="PTHR24220">
    <property type="entry name" value="IMPORT ATP-BINDING PROTEIN"/>
    <property type="match status" value="1"/>
</dbReference>
<dbReference type="SUPFAM" id="SSF52540">
    <property type="entry name" value="P-loop containing nucleoside triphosphate hydrolases"/>
    <property type="match status" value="1"/>
</dbReference>
<dbReference type="SMART" id="SM00382">
    <property type="entry name" value="AAA"/>
    <property type="match status" value="1"/>
</dbReference>
<dbReference type="InterPro" id="IPR015854">
    <property type="entry name" value="ABC_transpr_LolD-like"/>
</dbReference>
<dbReference type="PROSITE" id="PS00211">
    <property type="entry name" value="ABC_TRANSPORTER_1"/>
    <property type="match status" value="1"/>
</dbReference>
<dbReference type="InterPro" id="IPR017871">
    <property type="entry name" value="ABC_transporter-like_CS"/>
</dbReference>
<accession>A0A1G6MQH1</accession>
<keyword evidence="7" id="KW-0472">Membrane</keyword>
<evidence type="ECO:0000256" key="3">
    <source>
        <dbReference type="ARBA" id="ARBA00022475"/>
    </source>
</evidence>
<dbReference type="Proteomes" id="UP000199467">
    <property type="component" value="Unassembled WGS sequence"/>
</dbReference>
<keyword evidence="6 10" id="KW-0067">ATP-binding</keyword>
<proteinExistence type="inferred from homology"/>
<gene>
    <name evidence="10" type="ORF">SAMN05216576_104131</name>
</gene>
<protein>
    <submittedName>
        <fullName evidence="10">Putative ABC transport system ATP-binding protein</fullName>
    </submittedName>
</protein>
<comment type="subcellular location">
    <subcellularLocation>
        <location evidence="1">Cell inner membrane</location>
        <topology evidence="1">Multi-pass membrane protein</topology>
    </subcellularLocation>
</comment>
<feature type="domain" description="ABC transporter" evidence="9">
    <location>
        <begin position="19"/>
        <end position="242"/>
    </location>
</feature>
<evidence type="ECO:0000256" key="2">
    <source>
        <dbReference type="ARBA" id="ARBA00022448"/>
    </source>
</evidence>
<comment type="similarity">
    <text evidence="8">Belongs to the ABC transporter superfamily. Macrolide exporter (TC 3.A.1.122) family.</text>
</comment>
<keyword evidence="2" id="KW-0813">Transport</keyword>
<evidence type="ECO:0000313" key="10">
    <source>
        <dbReference type="EMBL" id="SDC57246.1"/>
    </source>
</evidence>
<dbReference type="InterPro" id="IPR017911">
    <property type="entry name" value="MacB-like_ATP-bd"/>
</dbReference>
<evidence type="ECO:0000256" key="1">
    <source>
        <dbReference type="ARBA" id="ARBA00004429"/>
    </source>
</evidence>
<dbReference type="GO" id="GO:0005886">
    <property type="term" value="C:plasma membrane"/>
    <property type="evidence" value="ECO:0007669"/>
    <property type="project" value="UniProtKB-SubCell"/>
</dbReference>
<dbReference type="GO" id="GO:0016887">
    <property type="term" value="F:ATP hydrolysis activity"/>
    <property type="evidence" value="ECO:0007669"/>
    <property type="project" value="InterPro"/>
</dbReference>
<dbReference type="FunFam" id="3.40.50.300:FF:000032">
    <property type="entry name" value="Export ABC transporter ATP-binding protein"/>
    <property type="match status" value="1"/>
</dbReference>
<evidence type="ECO:0000313" key="11">
    <source>
        <dbReference type="Proteomes" id="UP000199467"/>
    </source>
</evidence>
<keyword evidence="4" id="KW-0812">Transmembrane</keyword>